<keyword evidence="2" id="KW-1185">Reference proteome</keyword>
<sequence>MPYTIDREDYARSVELSGADIDSMVEGYLEAQLWAGLDYRAEDEEPVTYDENYSRADIAPEYVAAVHEELTEVVAQHPLAVRMYLSAIAEHAAKWGGLDNAARSAQFGHDFYLTRESHGAGFWDRGLGEPGEYLTGIAKSYGPAETLHDNGNGKLVAA</sequence>
<accession>G1D5Z8</accession>
<dbReference type="EMBL" id="JF937106">
    <property type="protein sequence ID" value="AEK10196.1"/>
    <property type="molecule type" value="Genomic_DNA"/>
</dbReference>
<evidence type="ECO:0000313" key="1">
    <source>
        <dbReference type="EMBL" id="AEK10196.1"/>
    </source>
</evidence>
<evidence type="ECO:0000313" key="2">
    <source>
        <dbReference type="Proteomes" id="UP000008417"/>
    </source>
</evidence>
<proteinExistence type="predicted"/>
<protein>
    <submittedName>
        <fullName evidence="1">Uncharacterized protein</fullName>
    </submittedName>
</protein>
<dbReference type="Proteomes" id="UP000008417">
    <property type="component" value="Segment"/>
</dbReference>
<dbReference type="KEGG" id="vg:40084082"/>
<dbReference type="OrthoDB" id="27512at10239"/>
<dbReference type="GeneID" id="40084082"/>
<organism evidence="1 2">
    <name type="scientific">Mycobacterium phage SirDuracell</name>
    <dbReference type="NCBI Taxonomy" id="1034116"/>
    <lineage>
        <taxon>Viruses</taxon>
        <taxon>Duplodnaviria</taxon>
        <taxon>Heunggongvirae</taxon>
        <taxon>Uroviricota</taxon>
        <taxon>Caudoviricetes</taxon>
        <taxon>Kostyavirus</taxon>
        <taxon>Kostyavirus sirduracell</taxon>
    </lineage>
</organism>
<reference evidence="1 2" key="1">
    <citation type="journal article" date="2011" name="PLoS ONE">
        <title>Cluster K Mycobacteriophages: Insights into the Evolutionary Origins of Mycobacteriophage TM4.</title>
        <authorList>
            <person name="Pope W.H."/>
            <person name="Ferreira C.M."/>
            <person name="Jacobs-Sera D."/>
            <person name="Benjamin R.C."/>
            <person name="Davis A.J."/>
            <person name="Dejong R.J."/>
            <person name="Elgin S.C."/>
            <person name="Guilfoile F.R."/>
            <person name="Forsyth M.H."/>
            <person name="Harris A.D."/>
            <person name="Harvey S.E."/>
            <person name="Hughes L.E."/>
            <person name="Hynes P.M."/>
            <person name="Jackson A.S."/>
            <person name="Jalal M.D."/>
            <person name="Macmurray E.A."/>
            <person name="Manley C.M."/>
            <person name="McDonough M.J."/>
            <person name="Mosier J.L."/>
            <person name="Osterbann L.J."/>
            <person name="Rabinowitz H.S."/>
            <person name="Rhyan C.N."/>
            <person name="Russell D.A."/>
            <person name="Saha M.S."/>
            <person name="Shaffer C.D."/>
            <person name="Simon S.E."/>
            <person name="Sims E.F."/>
            <person name="Tovar I.G."/>
            <person name="Weisser E.G."/>
            <person name="Wertz J.T."/>
            <person name="Weston-Hafer K.A."/>
            <person name="Williamson K.E."/>
            <person name="Zhang B."/>
            <person name="Cresawn S.G."/>
            <person name="Jain P."/>
            <person name="Piuri M."/>
            <person name="Jacobs W.R.Jr."/>
            <person name="Hendrix R.W."/>
            <person name="Hatfull G.F."/>
        </authorList>
    </citation>
    <scope>NUCLEOTIDE SEQUENCE [LARGE SCALE GENOMIC DNA]</scope>
    <source>
        <strain evidence="1">SirDuracell</strain>
    </source>
</reference>
<name>G1D5Z8_9CAUD</name>
<gene>
    <name evidence="1" type="primary">135</name>
    <name evidence="1" type="ORF">PBI_SIRDURACELL_135</name>
</gene>
<dbReference type="RefSeq" id="YP_009608063.1">
    <property type="nucleotide sequence ID" value="NC_041987.1"/>
</dbReference>